<dbReference type="Proteomes" id="UP001056436">
    <property type="component" value="Unassembled WGS sequence"/>
</dbReference>
<accession>A0A9P9WZE0</accession>
<name>A0A9P9WZE0_9PEZI</name>
<evidence type="ECO:0000313" key="2">
    <source>
        <dbReference type="Proteomes" id="UP001056436"/>
    </source>
</evidence>
<organism evidence="1 2">
    <name type="scientific">Colletotrichum abscissum</name>
    <dbReference type="NCBI Taxonomy" id="1671311"/>
    <lineage>
        <taxon>Eukaryota</taxon>
        <taxon>Fungi</taxon>
        <taxon>Dikarya</taxon>
        <taxon>Ascomycota</taxon>
        <taxon>Pezizomycotina</taxon>
        <taxon>Sordariomycetes</taxon>
        <taxon>Hypocreomycetidae</taxon>
        <taxon>Glomerellales</taxon>
        <taxon>Glomerellaceae</taxon>
        <taxon>Colletotrichum</taxon>
        <taxon>Colletotrichum acutatum species complex</taxon>
    </lineage>
</organism>
<dbReference type="EMBL" id="SDAQ01000354">
    <property type="protein sequence ID" value="KAI3527034.1"/>
    <property type="molecule type" value="Genomic_DNA"/>
</dbReference>
<dbReference type="AlphaFoldDB" id="A0A9P9WZE0"/>
<proteinExistence type="predicted"/>
<reference evidence="1" key="1">
    <citation type="submission" date="2019-01" db="EMBL/GenBank/DDBJ databases">
        <title>Colletotrichum abscissum LGMF1257.</title>
        <authorList>
            <person name="Baroncelli R."/>
        </authorList>
    </citation>
    <scope>NUCLEOTIDE SEQUENCE</scope>
    <source>
        <strain evidence="1">Ca142</strain>
    </source>
</reference>
<keyword evidence="2" id="KW-1185">Reference proteome</keyword>
<protein>
    <submittedName>
        <fullName evidence="1">Major facilitator superfamily transporter</fullName>
    </submittedName>
</protein>
<dbReference type="OrthoDB" id="10021397at2759"/>
<gene>
    <name evidence="1" type="ORF">CABS02_15459</name>
</gene>
<sequence length="82" mass="9064">MDGHRHPRRLPHEFEGAIFMSVGRNVLNRKPIEGLTDAVKDLDPQTIVNTGATALRDVLPVEYNTPTIEQGISGIVIQFNEG</sequence>
<comment type="caution">
    <text evidence="1">The sequence shown here is derived from an EMBL/GenBank/DDBJ whole genome shotgun (WGS) entry which is preliminary data.</text>
</comment>
<evidence type="ECO:0000313" key="1">
    <source>
        <dbReference type="EMBL" id="KAI3527034.1"/>
    </source>
</evidence>